<dbReference type="SUPFAM" id="SSF103473">
    <property type="entry name" value="MFS general substrate transporter"/>
    <property type="match status" value="1"/>
</dbReference>
<dbReference type="PATRIC" id="fig|157838.3.peg.5004"/>
<proteinExistence type="predicted"/>
<gene>
    <name evidence="2" type="ORF">AN964_22810</name>
</gene>
<evidence type="ECO:0000313" key="2">
    <source>
        <dbReference type="EMBL" id="KQL50491.1"/>
    </source>
</evidence>
<keyword evidence="3" id="KW-1185">Reference proteome</keyword>
<reference evidence="2 3" key="1">
    <citation type="submission" date="2015-09" db="EMBL/GenBank/DDBJ databases">
        <title>Genome sequencing project for genomic taxonomy and phylogenomics of Bacillus-like bacteria.</title>
        <authorList>
            <person name="Liu B."/>
            <person name="Wang J."/>
            <person name="Zhu Y."/>
            <person name="Liu G."/>
            <person name="Chen Q."/>
            <person name="Chen Z."/>
            <person name="Lan J."/>
            <person name="Che J."/>
            <person name="Ge C."/>
            <person name="Shi H."/>
            <person name="Pan Z."/>
            <person name="Liu X."/>
        </authorList>
    </citation>
    <scope>NUCLEOTIDE SEQUENCE [LARGE SCALE GENOMIC DNA]</scope>
    <source>
        <strain evidence="2 3">LMG 18435</strain>
    </source>
</reference>
<dbReference type="EMBL" id="LJJC01000015">
    <property type="protein sequence ID" value="KQL50491.1"/>
    <property type="molecule type" value="Genomic_DNA"/>
</dbReference>
<evidence type="ECO:0000256" key="1">
    <source>
        <dbReference type="SAM" id="Phobius"/>
    </source>
</evidence>
<protein>
    <submittedName>
        <fullName evidence="2">Uncharacterized protein</fullName>
    </submittedName>
</protein>
<dbReference type="STRING" id="157838.AN964_22810"/>
<dbReference type="InterPro" id="IPR031374">
    <property type="entry name" value="UPF0715"/>
</dbReference>
<dbReference type="Proteomes" id="UP000051888">
    <property type="component" value="Unassembled WGS sequence"/>
</dbReference>
<feature type="transmembrane region" description="Helical" evidence="1">
    <location>
        <begin position="20"/>
        <end position="44"/>
    </location>
</feature>
<dbReference type="AlphaFoldDB" id="A0A0Q3WSS3"/>
<keyword evidence="1" id="KW-1133">Transmembrane helix</keyword>
<keyword evidence="1" id="KW-0812">Transmembrane</keyword>
<dbReference type="InterPro" id="IPR036259">
    <property type="entry name" value="MFS_trans_sf"/>
</dbReference>
<feature type="transmembrane region" description="Helical" evidence="1">
    <location>
        <begin position="108"/>
        <end position="129"/>
    </location>
</feature>
<feature type="transmembrane region" description="Helical" evidence="1">
    <location>
        <begin position="84"/>
        <end position="102"/>
    </location>
</feature>
<name>A0A0Q3WSS3_9BACI</name>
<dbReference type="OrthoDB" id="2935045at2"/>
<comment type="caution">
    <text evidence="2">The sequence shown here is derived from an EMBL/GenBank/DDBJ whole genome shotgun (WGS) entry which is preliminary data.</text>
</comment>
<sequence length="153" mass="17866">METWKLTEKLWGLSDKVPFYFFSLLFSSISSSIMMIVCFLGLSWLTLLAIIMYSVFVFISYLLFAMPLQIILNIRPHKYSGLYLIIYTFVFFVAVLLVNIIIDNTPLYLIKTPTYCALSIIFAVIYWLWDSVLLQKRVNARDEKGATFEAKER</sequence>
<accession>A0A0Q3WSS3</accession>
<dbReference type="Pfam" id="PF17094">
    <property type="entry name" value="UPF0715"/>
    <property type="match status" value="1"/>
</dbReference>
<feature type="transmembrane region" description="Helical" evidence="1">
    <location>
        <begin position="50"/>
        <end position="72"/>
    </location>
</feature>
<evidence type="ECO:0000313" key="3">
    <source>
        <dbReference type="Proteomes" id="UP000051888"/>
    </source>
</evidence>
<organism evidence="2 3">
    <name type="scientific">Heyndrickxia shackletonii</name>
    <dbReference type="NCBI Taxonomy" id="157838"/>
    <lineage>
        <taxon>Bacteria</taxon>
        <taxon>Bacillati</taxon>
        <taxon>Bacillota</taxon>
        <taxon>Bacilli</taxon>
        <taxon>Bacillales</taxon>
        <taxon>Bacillaceae</taxon>
        <taxon>Heyndrickxia</taxon>
    </lineage>
</organism>
<keyword evidence="1" id="KW-0472">Membrane</keyword>
<dbReference type="RefSeq" id="WP_055742102.1">
    <property type="nucleotide sequence ID" value="NZ_JAAIWL010000036.1"/>
</dbReference>